<protein>
    <recommendedName>
        <fullName evidence="2">TonB-dependent receptor</fullName>
    </recommendedName>
</protein>
<evidence type="ECO:0008006" key="2">
    <source>
        <dbReference type="Google" id="ProtNLM"/>
    </source>
</evidence>
<proteinExistence type="predicted"/>
<reference evidence="1" key="1">
    <citation type="submission" date="2020-01" db="EMBL/GenBank/DDBJ databases">
        <authorList>
            <person name="Meier V. D."/>
            <person name="Meier V D."/>
        </authorList>
    </citation>
    <scope>NUCLEOTIDE SEQUENCE</scope>
    <source>
        <strain evidence="1">HLG_WM_MAG_06</strain>
    </source>
</reference>
<accession>A0A6S6TAA7</accession>
<gene>
    <name evidence="1" type="ORF">HELGO_WM46336</name>
</gene>
<evidence type="ECO:0000313" key="1">
    <source>
        <dbReference type="EMBL" id="CAA6812310.1"/>
    </source>
</evidence>
<sequence>MGFSGSIEAAKNFEINDDHKISIFANYGYSQDHTQVEENFYGYDMGTDGTLHTTADKYGTNAKTKSSYYQGGSFNVAYNYLDVLKLKYTKLYTRNALQTTRVVDGVYGSNYDHLTDYFLDWEERVLNVDQLNGEFDYEVLNKKAKAEFGLEYAQANLYQPNNFNYTYIEE</sequence>
<dbReference type="AlphaFoldDB" id="A0A6S6TAA7"/>
<dbReference type="EMBL" id="CACVAP010000066">
    <property type="protein sequence ID" value="CAA6812310.1"/>
    <property type="molecule type" value="Genomic_DNA"/>
</dbReference>
<organism evidence="1">
    <name type="scientific">uncultured Sulfurovum sp</name>
    <dbReference type="NCBI Taxonomy" id="269237"/>
    <lineage>
        <taxon>Bacteria</taxon>
        <taxon>Pseudomonadati</taxon>
        <taxon>Campylobacterota</taxon>
        <taxon>Epsilonproteobacteria</taxon>
        <taxon>Campylobacterales</taxon>
        <taxon>Sulfurovaceae</taxon>
        <taxon>Sulfurovum</taxon>
        <taxon>environmental samples</taxon>
    </lineage>
</organism>
<name>A0A6S6TAA7_9BACT</name>